<dbReference type="GO" id="GO:0004065">
    <property type="term" value="F:arylsulfatase activity"/>
    <property type="evidence" value="ECO:0007669"/>
    <property type="project" value="TreeGrafter"/>
</dbReference>
<reference evidence="4 5" key="1">
    <citation type="submission" date="2018-05" db="EMBL/GenBank/DDBJ databases">
        <title>Coraliomargarita sinensis sp. nov., isolated from a marine solar saltern.</title>
        <authorList>
            <person name="Zhou L.Y."/>
        </authorList>
    </citation>
    <scope>NUCLEOTIDE SEQUENCE [LARGE SCALE GENOMIC DNA]</scope>
    <source>
        <strain evidence="4 5">WN38</strain>
    </source>
</reference>
<keyword evidence="5" id="KW-1185">Reference proteome</keyword>
<dbReference type="InterPro" id="IPR000917">
    <property type="entry name" value="Sulfatase_N"/>
</dbReference>
<sequence>MRNMDVNSTTIAEVFRRNGYATGLFGKWHLGQSERYGPWFRGFDETLTAEGDNQRSHFDPVLLQNRKPVPFEGYRTDVLFDEAIDFMKRHQEEPFFCYLPTYTPHAPLKVPEQYIEPYKHLDPQIAAYYGMVAQLVRTHTCYRPDCQPCYQAMHSGHRVLQRSASSFVPQVGDELLDGGLILKSFHRRKSVSLSDTEAQVLNSRNLGPKTHGWG</sequence>
<keyword evidence="2" id="KW-0378">Hydrolase</keyword>
<protein>
    <recommendedName>
        <fullName evidence="3">Sulfatase N-terminal domain-containing protein</fullName>
    </recommendedName>
</protein>
<evidence type="ECO:0000259" key="3">
    <source>
        <dbReference type="Pfam" id="PF00884"/>
    </source>
</evidence>
<gene>
    <name evidence="4" type="ORF">DDZ13_05885</name>
</gene>
<proteinExistence type="inferred from homology"/>
<evidence type="ECO:0000313" key="5">
    <source>
        <dbReference type="Proteomes" id="UP000247099"/>
    </source>
</evidence>
<dbReference type="PANTHER" id="PTHR42693:SF53">
    <property type="entry name" value="ENDO-4-O-SULFATASE"/>
    <property type="match status" value="1"/>
</dbReference>
<organism evidence="4 5">
    <name type="scientific">Coraliomargarita sinensis</name>
    <dbReference type="NCBI Taxonomy" id="2174842"/>
    <lineage>
        <taxon>Bacteria</taxon>
        <taxon>Pseudomonadati</taxon>
        <taxon>Verrucomicrobiota</taxon>
        <taxon>Opitutia</taxon>
        <taxon>Puniceicoccales</taxon>
        <taxon>Coraliomargaritaceae</taxon>
        <taxon>Coraliomargarita</taxon>
    </lineage>
</organism>
<evidence type="ECO:0000313" key="4">
    <source>
        <dbReference type="EMBL" id="PXA04700.1"/>
    </source>
</evidence>
<dbReference type="Gene3D" id="3.40.720.10">
    <property type="entry name" value="Alkaline Phosphatase, subunit A"/>
    <property type="match status" value="1"/>
</dbReference>
<dbReference type="PANTHER" id="PTHR42693">
    <property type="entry name" value="ARYLSULFATASE FAMILY MEMBER"/>
    <property type="match status" value="1"/>
</dbReference>
<feature type="domain" description="Sulfatase N-terminal" evidence="3">
    <location>
        <begin position="8"/>
        <end position="133"/>
    </location>
</feature>
<dbReference type="InParanoid" id="A0A317ZGY1"/>
<comment type="similarity">
    <text evidence="1">Belongs to the sulfatase family.</text>
</comment>
<dbReference type="AlphaFoldDB" id="A0A317ZGY1"/>
<evidence type="ECO:0000256" key="1">
    <source>
        <dbReference type="ARBA" id="ARBA00008779"/>
    </source>
</evidence>
<dbReference type="Proteomes" id="UP000247099">
    <property type="component" value="Unassembled WGS sequence"/>
</dbReference>
<accession>A0A317ZGY1</accession>
<dbReference type="InterPro" id="IPR017850">
    <property type="entry name" value="Alkaline_phosphatase_core_sf"/>
</dbReference>
<name>A0A317ZGY1_9BACT</name>
<dbReference type="EMBL" id="QHJQ01000003">
    <property type="protein sequence ID" value="PXA04700.1"/>
    <property type="molecule type" value="Genomic_DNA"/>
</dbReference>
<comment type="caution">
    <text evidence="4">The sequence shown here is derived from an EMBL/GenBank/DDBJ whole genome shotgun (WGS) entry which is preliminary data.</text>
</comment>
<dbReference type="InterPro" id="IPR050738">
    <property type="entry name" value="Sulfatase"/>
</dbReference>
<evidence type="ECO:0000256" key="2">
    <source>
        <dbReference type="ARBA" id="ARBA00022801"/>
    </source>
</evidence>
<dbReference type="Pfam" id="PF00884">
    <property type="entry name" value="Sulfatase"/>
    <property type="match status" value="1"/>
</dbReference>
<dbReference type="SUPFAM" id="SSF53649">
    <property type="entry name" value="Alkaline phosphatase-like"/>
    <property type="match status" value="1"/>
</dbReference>